<dbReference type="GO" id="GO:0006412">
    <property type="term" value="P:translation"/>
    <property type="evidence" value="ECO:0007669"/>
    <property type="project" value="UniProtKB-UniRule"/>
</dbReference>
<proteinExistence type="inferred from homology"/>
<comment type="subunit">
    <text evidence="4">Part of the 30S ribosomal subunit. Forms a tight heterodimer with protein bS6.</text>
</comment>
<gene>
    <name evidence="4" type="primary">rpsR</name>
    <name evidence="6" type="ORF">AUJ44_01865</name>
</gene>
<dbReference type="GO" id="GO:0070181">
    <property type="term" value="F:small ribosomal subunit rRNA binding"/>
    <property type="evidence" value="ECO:0007669"/>
    <property type="project" value="TreeGrafter"/>
</dbReference>
<keyword evidence="4" id="KW-0694">RNA-binding</keyword>
<name>A0A1J4VDL8_9BACT</name>
<dbReference type="STRING" id="1805282.AUJ44_01865"/>
<dbReference type="PANTHER" id="PTHR13479:SF40">
    <property type="entry name" value="SMALL RIBOSOMAL SUBUNIT PROTEIN BS18M"/>
    <property type="match status" value="1"/>
</dbReference>
<dbReference type="EMBL" id="MNVO01000031">
    <property type="protein sequence ID" value="OIO32638.1"/>
    <property type="molecule type" value="Genomic_DNA"/>
</dbReference>
<evidence type="ECO:0000313" key="7">
    <source>
        <dbReference type="Proteomes" id="UP000183206"/>
    </source>
</evidence>
<evidence type="ECO:0000256" key="4">
    <source>
        <dbReference type="HAMAP-Rule" id="MF_00270"/>
    </source>
</evidence>
<comment type="function">
    <text evidence="4">Binds as a heterodimer with protein bS6 to the central domain of the 16S rRNA, where it helps stabilize the platform of the 30S subunit.</text>
</comment>
<dbReference type="Proteomes" id="UP000183206">
    <property type="component" value="Unassembled WGS sequence"/>
</dbReference>
<reference evidence="6 7" key="1">
    <citation type="journal article" date="2016" name="Environ. Microbiol.">
        <title>Genomic resolution of a cold subsurface aquifer community provides metabolic insights for novel microbes adapted to high CO concentrations.</title>
        <authorList>
            <person name="Probst A.J."/>
            <person name="Castelle C.J."/>
            <person name="Singh A."/>
            <person name="Brown C.T."/>
            <person name="Anantharaman K."/>
            <person name="Sharon I."/>
            <person name="Hug L.A."/>
            <person name="Burstein D."/>
            <person name="Emerson J.B."/>
            <person name="Thomas B.C."/>
            <person name="Banfield J.F."/>
        </authorList>
    </citation>
    <scope>NUCLEOTIDE SEQUENCE [LARGE SCALE GENOMIC DNA]</scope>
    <source>
        <strain evidence="6">CG1_02_47_685</strain>
    </source>
</reference>
<sequence>MQCYFSSNNIKYVDYKDIELLKKFLNPHARILTKKRTMVCSKHQRMLASAIKRARFMALLPYVSS</sequence>
<dbReference type="InterPro" id="IPR036870">
    <property type="entry name" value="Ribosomal_bS18_sf"/>
</dbReference>
<organism evidence="6 7">
    <name type="scientific">Candidatus Nomurabacteria bacterium CG1_02_47_685</name>
    <dbReference type="NCBI Taxonomy" id="1805282"/>
    <lineage>
        <taxon>Bacteria</taxon>
        <taxon>Candidatus Nomuraibacteriota</taxon>
    </lineage>
</organism>
<keyword evidence="2 4" id="KW-0689">Ribosomal protein</keyword>
<comment type="caution">
    <text evidence="6">The sequence shown here is derived from an EMBL/GenBank/DDBJ whole genome shotgun (WGS) entry which is preliminary data.</text>
</comment>
<evidence type="ECO:0000256" key="3">
    <source>
        <dbReference type="ARBA" id="ARBA00023274"/>
    </source>
</evidence>
<evidence type="ECO:0000256" key="2">
    <source>
        <dbReference type="ARBA" id="ARBA00022980"/>
    </source>
</evidence>
<dbReference type="GO" id="GO:0003735">
    <property type="term" value="F:structural constituent of ribosome"/>
    <property type="evidence" value="ECO:0007669"/>
    <property type="project" value="InterPro"/>
</dbReference>
<dbReference type="Pfam" id="PF01084">
    <property type="entry name" value="Ribosomal_S18"/>
    <property type="match status" value="1"/>
</dbReference>
<protein>
    <recommendedName>
        <fullName evidence="4">Small ribosomal subunit protein bS18</fullName>
    </recommendedName>
</protein>
<dbReference type="PRINTS" id="PR00974">
    <property type="entry name" value="RIBOSOMALS18"/>
</dbReference>
<keyword evidence="3 4" id="KW-0687">Ribonucleoprotein</keyword>
<dbReference type="NCBIfam" id="TIGR00165">
    <property type="entry name" value="S18"/>
    <property type="match status" value="1"/>
</dbReference>
<dbReference type="GO" id="GO:0022627">
    <property type="term" value="C:cytosolic small ribosomal subunit"/>
    <property type="evidence" value="ECO:0007669"/>
    <property type="project" value="TreeGrafter"/>
</dbReference>
<dbReference type="AlphaFoldDB" id="A0A1J4VDL8"/>
<evidence type="ECO:0000256" key="5">
    <source>
        <dbReference type="RuleBase" id="RU003910"/>
    </source>
</evidence>
<dbReference type="PANTHER" id="PTHR13479">
    <property type="entry name" value="30S RIBOSOMAL PROTEIN S18"/>
    <property type="match status" value="1"/>
</dbReference>
<dbReference type="SUPFAM" id="SSF46911">
    <property type="entry name" value="Ribosomal protein S18"/>
    <property type="match status" value="1"/>
</dbReference>
<dbReference type="InterPro" id="IPR001648">
    <property type="entry name" value="Ribosomal_bS18"/>
</dbReference>
<dbReference type="Gene3D" id="4.10.640.10">
    <property type="entry name" value="Ribosomal protein S18"/>
    <property type="match status" value="1"/>
</dbReference>
<dbReference type="HAMAP" id="MF_00270">
    <property type="entry name" value="Ribosomal_bS18"/>
    <property type="match status" value="1"/>
</dbReference>
<comment type="similarity">
    <text evidence="1 4 5">Belongs to the bacterial ribosomal protein bS18 family.</text>
</comment>
<evidence type="ECO:0000313" key="6">
    <source>
        <dbReference type="EMBL" id="OIO32638.1"/>
    </source>
</evidence>
<keyword evidence="4" id="KW-0699">rRNA-binding</keyword>
<evidence type="ECO:0000256" key="1">
    <source>
        <dbReference type="ARBA" id="ARBA00005589"/>
    </source>
</evidence>
<accession>A0A1J4VDL8</accession>